<organism evidence="1">
    <name type="scientific">hydrothermal vent metagenome</name>
    <dbReference type="NCBI Taxonomy" id="652676"/>
    <lineage>
        <taxon>unclassified sequences</taxon>
        <taxon>metagenomes</taxon>
        <taxon>ecological metagenomes</taxon>
    </lineage>
</organism>
<accession>A0A1W1DYG4</accession>
<keyword evidence="1" id="KW-0449">Lipoprotein</keyword>
<name>A0A1W1DYG4_9ZZZZ</name>
<protein>
    <submittedName>
        <fullName evidence="1">Probable lipoprotein</fullName>
    </submittedName>
</protein>
<sequence length="119" mass="13157">MLLNKYLTVLLAGILLGGCANNEIYYWGEYESIVRQSYVEPGVMNAQTQIERLNTDLQKAESSGKKIAPGIYAHLGTLYAAQGKYTQSRAALLQEKTLFPEASVLIDGMLSRVDKKQAN</sequence>
<dbReference type="AlphaFoldDB" id="A0A1W1DYG4"/>
<evidence type="ECO:0000313" key="1">
    <source>
        <dbReference type="EMBL" id="SFV86729.1"/>
    </source>
</evidence>
<dbReference type="InterPro" id="IPR014508">
    <property type="entry name" value="UCP020555_TPR-like"/>
</dbReference>
<gene>
    <name evidence="1" type="ORF">MNB_SUP05-SYMBIONT-4-1106</name>
</gene>
<reference evidence="1" key="1">
    <citation type="submission" date="2016-10" db="EMBL/GenBank/DDBJ databases">
        <authorList>
            <person name="de Groot N.N."/>
        </authorList>
    </citation>
    <scope>NUCLEOTIDE SEQUENCE</scope>
</reference>
<dbReference type="EMBL" id="FPHY01000102">
    <property type="protein sequence ID" value="SFV86729.1"/>
    <property type="molecule type" value="Genomic_DNA"/>
</dbReference>
<dbReference type="Pfam" id="PF16068">
    <property type="entry name" value="DUF4810"/>
    <property type="match status" value="1"/>
</dbReference>
<dbReference type="PIRSF" id="PIRSF020555">
    <property type="entry name" value="UCP020555"/>
    <property type="match status" value="1"/>
</dbReference>
<dbReference type="PROSITE" id="PS51257">
    <property type="entry name" value="PROKAR_LIPOPROTEIN"/>
    <property type="match status" value="1"/>
</dbReference>
<proteinExistence type="predicted"/>